<evidence type="ECO:0000259" key="1">
    <source>
        <dbReference type="Pfam" id="PF00931"/>
    </source>
</evidence>
<dbReference type="Gene3D" id="3.40.50.300">
    <property type="entry name" value="P-loop containing nucleotide triphosphate hydrolases"/>
    <property type="match status" value="1"/>
</dbReference>
<dbReference type="Proteomes" id="UP000008181">
    <property type="component" value="Chromosome 2"/>
</dbReference>
<dbReference type="HOGENOM" id="CLU_000288_125_7_1"/>
<evidence type="ECO:0000313" key="4">
    <source>
        <dbReference type="Proteomes" id="UP000008181"/>
    </source>
</evidence>
<dbReference type="InterPro" id="IPR002182">
    <property type="entry name" value="NB-ARC"/>
</dbReference>
<evidence type="ECO:0008006" key="5">
    <source>
        <dbReference type="Google" id="ProtNLM"/>
    </source>
</evidence>
<dbReference type="PANTHER" id="PTHR35205:SF1">
    <property type="entry name" value="ZU5 DOMAIN-CONTAINING PROTEIN"/>
    <property type="match status" value="1"/>
</dbReference>
<evidence type="ECO:0000259" key="2">
    <source>
        <dbReference type="Pfam" id="PF25000"/>
    </source>
</evidence>
<dbReference type="InterPro" id="IPR027417">
    <property type="entry name" value="P-loop_NTPase"/>
</dbReference>
<organism evidence="3 4">
    <name type="scientific">Thermothielavioides terrestris (strain ATCC 38088 / NRRL 8126)</name>
    <name type="common">Thielavia terrestris</name>
    <dbReference type="NCBI Taxonomy" id="578455"/>
    <lineage>
        <taxon>Eukaryota</taxon>
        <taxon>Fungi</taxon>
        <taxon>Dikarya</taxon>
        <taxon>Ascomycota</taxon>
        <taxon>Pezizomycotina</taxon>
        <taxon>Sordariomycetes</taxon>
        <taxon>Sordariomycetidae</taxon>
        <taxon>Sordariales</taxon>
        <taxon>Chaetomiaceae</taxon>
        <taxon>Thermothielavioides</taxon>
        <taxon>Thermothielavioides terrestris</taxon>
    </lineage>
</organism>
<sequence length="762" mass="85862">MAAAGKIPQPKRLLLPCYLLGHPQNKAFFCRKEILDQLNDALSPRAGAGLAVDGQEHLRSSPRKTFVICGMGGMGKTEIAVEYAHSHRADFDAVLWVNGASEEKLNAGFRDIAVKLGLQDETDPRDDPIATREIVKAWLSKPVRVQYPGPQEQEPDVKWLLVFDNADDPDLLTDFWPHDRVGSILVTSRNPLVKTGIFGELAGVDLPPMPIDEASRLLQKLSLRESEPDGLETCTTIARRWPMAIRLKKLSLKEFLERYDKDAKSFQELPVPGLTKDQTIASTWNIESLPSPARALLRVLSVLDPDAIPEDILTTGVSGVDLEHYPKTEKEYIDAREELLKSSLVSWNRDLGFLKIHRLVQDVVREKMSLDELRAAYNAAVTLVSAVWPFLDDSNLNKVDRMRKVQRCLPQVAALKAVLQEKTPSVLQPDIKISALLNETSWYYILQPSGYGLRDGEEFAVLSERVLDSFAGEKDEEHWTKLLADSYRYQGITGTYKNSPAAVTNCKKWLSVLVDRIEKYGDQADVKTLPIAYNEIGMALMRVPDLEEAKKSWIMSCETLEKVTDPGELVFPFPWVHRALVAAYYSEDLDSAESLIAPILKKREEKLGVDDTTTIETGLILAFMGNIRRLQGKADEAYEFRKRAVSVLKVTCGENSVQASMAYYRLAVDEFERGGFEKSCSLLAKCASFYGEIPWYKPEAARSAWKHGRALQAMGGSENQVEARKLLDEAMRLRHELVPDDGRPEPELVDDDWDRLVYYFFR</sequence>
<dbReference type="AlphaFoldDB" id="G2R066"/>
<dbReference type="InterPro" id="IPR011990">
    <property type="entry name" value="TPR-like_helical_dom_sf"/>
</dbReference>
<dbReference type="RefSeq" id="XP_003652777.1">
    <property type="nucleotide sequence ID" value="XM_003652729.1"/>
</dbReference>
<dbReference type="SUPFAM" id="SSF52540">
    <property type="entry name" value="P-loop containing nucleoside triphosphate hydrolases"/>
    <property type="match status" value="1"/>
</dbReference>
<dbReference type="InterPro" id="IPR056681">
    <property type="entry name" value="DUF7779"/>
</dbReference>
<feature type="domain" description="NB-ARC" evidence="1">
    <location>
        <begin position="60"/>
        <end position="141"/>
    </location>
</feature>
<gene>
    <name evidence="3" type="ORF">THITE_2128509</name>
</gene>
<dbReference type="EMBL" id="CP003010">
    <property type="protein sequence ID" value="AEO66441.1"/>
    <property type="molecule type" value="Genomic_DNA"/>
</dbReference>
<evidence type="ECO:0000313" key="3">
    <source>
        <dbReference type="EMBL" id="AEO66441.1"/>
    </source>
</evidence>
<dbReference type="Pfam" id="PF00931">
    <property type="entry name" value="NB-ARC"/>
    <property type="match status" value="1"/>
</dbReference>
<dbReference type="eggNOG" id="ENOG502SICG">
    <property type="taxonomic scope" value="Eukaryota"/>
</dbReference>
<feature type="domain" description="DUF7779" evidence="2">
    <location>
        <begin position="284"/>
        <end position="372"/>
    </location>
</feature>
<keyword evidence="4" id="KW-1185">Reference proteome</keyword>
<dbReference type="OrthoDB" id="6161812at2759"/>
<dbReference type="GO" id="GO:0043531">
    <property type="term" value="F:ADP binding"/>
    <property type="evidence" value="ECO:0007669"/>
    <property type="project" value="InterPro"/>
</dbReference>
<dbReference type="Pfam" id="PF25000">
    <property type="entry name" value="DUF7779"/>
    <property type="match status" value="1"/>
</dbReference>
<dbReference type="KEGG" id="ttt:THITE_2128509"/>
<protein>
    <recommendedName>
        <fullName evidence="5">NB-ARC domain-containing protein</fullName>
    </recommendedName>
</protein>
<dbReference type="GeneID" id="11515100"/>
<name>G2R066_THETT</name>
<dbReference type="Gene3D" id="1.25.40.10">
    <property type="entry name" value="Tetratricopeptide repeat domain"/>
    <property type="match status" value="1"/>
</dbReference>
<proteinExistence type="predicted"/>
<accession>G2R066</accession>
<dbReference type="SUPFAM" id="SSF48452">
    <property type="entry name" value="TPR-like"/>
    <property type="match status" value="1"/>
</dbReference>
<reference evidence="3 4" key="1">
    <citation type="journal article" date="2011" name="Nat. Biotechnol.">
        <title>Comparative genomic analysis of the thermophilic biomass-degrading fungi Myceliophthora thermophila and Thielavia terrestris.</title>
        <authorList>
            <person name="Berka R.M."/>
            <person name="Grigoriev I.V."/>
            <person name="Otillar R."/>
            <person name="Salamov A."/>
            <person name="Grimwood J."/>
            <person name="Reid I."/>
            <person name="Ishmael N."/>
            <person name="John T."/>
            <person name="Darmond C."/>
            <person name="Moisan M.-C."/>
            <person name="Henrissat B."/>
            <person name="Coutinho P.M."/>
            <person name="Lombard V."/>
            <person name="Natvig D.O."/>
            <person name="Lindquist E."/>
            <person name="Schmutz J."/>
            <person name="Lucas S."/>
            <person name="Harris P."/>
            <person name="Powlowski J."/>
            <person name="Bellemare A."/>
            <person name="Taylor D."/>
            <person name="Butler G."/>
            <person name="de Vries R.P."/>
            <person name="Allijn I.E."/>
            <person name="van den Brink J."/>
            <person name="Ushinsky S."/>
            <person name="Storms R."/>
            <person name="Powell A.J."/>
            <person name="Paulsen I.T."/>
            <person name="Elbourne L.D.H."/>
            <person name="Baker S.E."/>
            <person name="Magnuson J."/>
            <person name="LaBoissiere S."/>
            <person name="Clutterbuck A.J."/>
            <person name="Martinez D."/>
            <person name="Wogulis M."/>
            <person name="de Leon A.L."/>
            <person name="Rey M.W."/>
            <person name="Tsang A."/>
        </authorList>
    </citation>
    <scope>NUCLEOTIDE SEQUENCE [LARGE SCALE GENOMIC DNA]</scope>
    <source>
        <strain evidence="4">ATCC 38088 / NRRL 8126</strain>
    </source>
</reference>
<dbReference type="STRING" id="578455.G2R066"/>
<dbReference type="PANTHER" id="PTHR35205">
    <property type="entry name" value="NB-ARC AND TPR DOMAIN PROTEIN"/>
    <property type="match status" value="1"/>
</dbReference>